<reference evidence="2 3" key="1">
    <citation type="journal article" date="2020" name="Nature">
        <title>Six reference-quality genomes reveal evolution of bat adaptations.</title>
        <authorList>
            <person name="Jebb D."/>
            <person name="Huang Z."/>
            <person name="Pippel M."/>
            <person name="Hughes G.M."/>
            <person name="Lavrichenko K."/>
            <person name="Devanna P."/>
            <person name="Winkler S."/>
            <person name="Jermiin L.S."/>
            <person name="Skirmuntt E.C."/>
            <person name="Katzourakis A."/>
            <person name="Burkitt-Gray L."/>
            <person name="Ray D.A."/>
            <person name="Sullivan K.A.M."/>
            <person name="Roscito J.G."/>
            <person name="Kirilenko B.M."/>
            <person name="Davalos L.M."/>
            <person name="Corthals A.P."/>
            <person name="Power M.L."/>
            <person name="Jones G."/>
            <person name="Ransome R.D."/>
            <person name="Dechmann D.K.N."/>
            <person name="Locatelli A.G."/>
            <person name="Puechmaille S.J."/>
            <person name="Fedrigo O."/>
            <person name="Jarvis E.D."/>
            <person name="Hiller M."/>
            <person name="Vernes S.C."/>
            <person name="Myers E.W."/>
            <person name="Teeling E.C."/>
        </authorList>
    </citation>
    <scope>NUCLEOTIDE SEQUENCE [LARGE SCALE GENOMIC DNA]</scope>
    <source>
        <strain evidence="2">MRouAeg1</strain>
        <tissue evidence="2">Muscle</tissue>
    </source>
</reference>
<feature type="region of interest" description="Disordered" evidence="1">
    <location>
        <begin position="16"/>
        <end position="35"/>
    </location>
</feature>
<dbReference type="Proteomes" id="UP000593571">
    <property type="component" value="Unassembled WGS sequence"/>
</dbReference>
<gene>
    <name evidence="2" type="ORF">HJG63_008428</name>
</gene>
<evidence type="ECO:0000313" key="2">
    <source>
        <dbReference type="EMBL" id="KAF6427968.1"/>
    </source>
</evidence>
<evidence type="ECO:0000256" key="1">
    <source>
        <dbReference type="SAM" id="MobiDB-lite"/>
    </source>
</evidence>
<evidence type="ECO:0000313" key="3">
    <source>
        <dbReference type="Proteomes" id="UP000593571"/>
    </source>
</evidence>
<dbReference type="AlphaFoldDB" id="A0A7J8DXN9"/>
<keyword evidence="3" id="KW-1185">Reference proteome</keyword>
<dbReference type="EMBL" id="JACASE010000011">
    <property type="protein sequence ID" value="KAF6427968.1"/>
    <property type="molecule type" value="Genomic_DNA"/>
</dbReference>
<accession>A0A7J8DXN9</accession>
<name>A0A7J8DXN9_ROUAE</name>
<evidence type="ECO:0008006" key="4">
    <source>
        <dbReference type="Google" id="ProtNLM"/>
    </source>
</evidence>
<feature type="compositionally biased region" description="Polar residues" evidence="1">
    <location>
        <begin position="17"/>
        <end position="35"/>
    </location>
</feature>
<organism evidence="2 3">
    <name type="scientific">Rousettus aegyptiacus</name>
    <name type="common">Egyptian fruit bat</name>
    <name type="synonym">Pteropus aegyptiacus</name>
    <dbReference type="NCBI Taxonomy" id="9407"/>
    <lineage>
        <taxon>Eukaryota</taxon>
        <taxon>Metazoa</taxon>
        <taxon>Chordata</taxon>
        <taxon>Craniata</taxon>
        <taxon>Vertebrata</taxon>
        <taxon>Euteleostomi</taxon>
        <taxon>Mammalia</taxon>
        <taxon>Eutheria</taxon>
        <taxon>Laurasiatheria</taxon>
        <taxon>Chiroptera</taxon>
        <taxon>Yinpterochiroptera</taxon>
        <taxon>Pteropodoidea</taxon>
        <taxon>Pteropodidae</taxon>
        <taxon>Rousettinae</taxon>
        <taxon>Rousettus</taxon>
    </lineage>
</organism>
<proteinExistence type="predicted"/>
<protein>
    <recommendedName>
        <fullName evidence="4">DUF1725 domain-containing protein</fullName>
    </recommendedName>
</protein>
<sequence>MGAAIMENSVEFPQKIKNGTTIGSSNPTSGYLSGETQNTDSRRYMHLYVHCSIIHVANIWKQPKYLSIYSWVKKIWYIYTMEYCSVLKTKEILPLVTTWVDLEGIMLSEISQTEKDKCHMISLMCRS</sequence>
<comment type="caution">
    <text evidence="2">The sequence shown here is derived from an EMBL/GenBank/DDBJ whole genome shotgun (WGS) entry which is preliminary data.</text>
</comment>